<sequence length="96" mass="11227">MREFLTAMAPWVLGSSALILALYALLLSGETFQRLFHILFPPQRPRPSRRPSHVPMHLSRDRPQIKDRPPRLPPGRNGRRATPSLRHSRSYRPERR</sequence>
<organism evidence="2 3">
    <name type="scientific">candidate division KD3-62 bacterium DG_56</name>
    <dbReference type="NCBI Taxonomy" id="1704032"/>
    <lineage>
        <taxon>Bacteria</taxon>
        <taxon>candidate division KD3-62</taxon>
    </lineage>
</organism>
<dbReference type="AlphaFoldDB" id="A0A0S7XRA1"/>
<comment type="caution">
    <text evidence="2">The sequence shown here is derived from an EMBL/GenBank/DDBJ whole genome shotgun (WGS) entry which is preliminary data.</text>
</comment>
<gene>
    <name evidence="2" type="ORF">AMK68_00270</name>
</gene>
<feature type="compositionally biased region" description="Basic and acidic residues" evidence="1">
    <location>
        <begin position="58"/>
        <end position="70"/>
    </location>
</feature>
<accession>A0A0S7XRA1</accession>
<name>A0A0S7XRA1_9BACT</name>
<evidence type="ECO:0000313" key="2">
    <source>
        <dbReference type="EMBL" id="KPJ64902.1"/>
    </source>
</evidence>
<evidence type="ECO:0000313" key="3">
    <source>
        <dbReference type="Proteomes" id="UP000052020"/>
    </source>
</evidence>
<reference evidence="2 3" key="1">
    <citation type="journal article" date="2015" name="Microbiome">
        <title>Genomic resolution of linkages in carbon, nitrogen, and sulfur cycling among widespread estuary sediment bacteria.</title>
        <authorList>
            <person name="Baker B.J."/>
            <person name="Lazar C.S."/>
            <person name="Teske A.P."/>
            <person name="Dick G.J."/>
        </authorList>
    </citation>
    <scope>NUCLEOTIDE SEQUENCE [LARGE SCALE GENOMIC DNA]</scope>
    <source>
        <strain evidence="2">DG_56</strain>
    </source>
</reference>
<proteinExistence type="predicted"/>
<dbReference type="Proteomes" id="UP000052020">
    <property type="component" value="Unassembled WGS sequence"/>
</dbReference>
<evidence type="ECO:0000256" key="1">
    <source>
        <dbReference type="SAM" id="MobiDB-lite"/>
    </source>
</evidence>
<protein>
    <submittedName>
        <fullName evidence="2">Uncharacterized protein</fullName>
    </submittedName>
</protein>
<feature type="region of interest" description="Disordered" evidence="1">
    <location>
        <begin position="41"/>
        <end position="96"/>
    </location>
</feature>
<dbReference type="EMBL" id="LIZY01000003">
    <property type="protein sequence ID" value="KPJ64902.1"/>
    <property type="molecule type" value="Genomic_DNA"/>
</dbReference>